<evidence type="ECO:0000313" key="1">
    <source>
        <dbReference type="EMBL" id="QIX02534.1"/>
    </source>
</evidence>
<dbReference type="AlphaFoldDB" id="A0A6H0Y677"/>
<reference evidence="1 2" key="1">
    <citation type="journal article" date="2016" name="Sci. Rep.">
        <title>Peltaster fructicola genome reveals evolution from an invasive phytopathogen to an ectophytic parasite.</title>
        <authorList>
            <person name="Xu C."/>
            <person name="Chen H."/>
            <person name="Gleason M.L."/>
            <person name="Xu J.R."/>
            <person name="Liu H."/>
            <person name="Zhang R."/>
            <person name="Sun G."/>
        </authorList>
    </citation>
    <scope>NUCLEOTIDE SEQUENCE [LARGE SCALE GENOMIC DNA]</scope>
    <source>
        <strain evidence="1 2">LNHT1506</strain>
    </source>
</reference>
<dbReference type="Proteomes" id="UP000503462">
    <property type="component" value="Chromosome 5"/>
</dbReference>
<dbReference type="OrthoDB" id="3625427at2759"/>
<accession>A0A6H0Y677</accession>
<proteinExistence type="predicted"/>
<organism evidence="1 2">
    <name type="scientific">Peltaster fructicola</name>
    <dbReference type="NCBI Taxonomy" id="286661"/>
    <lineage>
        <taxon>Eukaryota</taxon>
        <taxon>Fungi</taxon>
        <taxon>Dikarya</taxon>
        <taxon>Ascomycota</taxon>
        <taxon>Pezizomycotina</taxon>
        <taxon>Dothideomycetes</taxon>
        <taxon>Dothideomycetes incertae sedis</taxon>
        <taxon>Peltaster</taxon>
    </lineage>
</organism>
<gene>
    <name evidence="1" type="ORF">AMS68_008051</name>
</gene>
<protein>
    <submittedName>
        <fullName evidence="1">Uncharacterized protein</fullName>
    </submittedName>
</protein>
<sequence>MAPHSLLEHLMYWKHKSPGDNLWHPIPREVPRSPVWKRIDIEAAVVDIAPFVAGAGAFAYMRQINDFGFTTTASVFGNRRTVLATHRASLVMAGAVLGLQVAGIEYRQYIPRWASDRESRRDDEEARQHIDAGMIAGLGILLTRTILRKGPSPSLMDVILGGALGDVLLREYFRAHNL</sequence>
<evidence type="ECO:0000313" key="2">
    <source>
        <dbReference type="Proteomes" id="UP000503462"/>
    </source>
</evidence>
<name>A0A6H0Y677_9PEZI</name>
<keyword evidence="2" id="KW-1185">Reference proteome</keyword>
<dbReference type="EMBL" id="CP051143">
    <property type="protein sequence ID" value="QIX02534.1"/>
    <property type="molecule type" value="Genomic_DNA"/>
</dbReference>